<dbReference type="Pfam" id="PF06835">
    <property type="entry name" value="LptC"/>
    <property type="match status" value="1"/>
</dbReference>
<dbReference type="RefSeq" id="WP_317995835.1">
    <property type="nucleotide sequence ID" value="NZ_AP025523.1"/>
</dbReference>
<dbReference type="Proteomes" id="UP001317532">
    <property type="component" value="Chromosome"/>
</dbReference>
<feature type="chain" id="PRO_5043002356" description="LPS export ABC transporter periplasmic protein LptC" evidence="1">
    <location>
        <begin position="25"/>
        <end position="186"/>
    </location>
</feature>
<evidence type="ECO:0000313" key="3">
    <source>
        <dbReference type="Proteomes" id="UP001317532"/>
    </source>
</evidence>
<dbReference type="KEGG" id="vab:WPS_00180"/>
<keyword evidence="3" id="KW-1185">Reference proteome</keyword>
<evidence type="ECO:0000256" key="1">
    <source>
        <dbReference type="SAM" id="SignalP"/>
    </source>
</evidence>
<evidence type="ECO:0000313" key="2">
    <source>
        <dbReference type="EMBL" id="BDE04742.1"/>
    </source>
</evidence>
<name>A0AAN1XRM6_UNVUL</name>
<evidence type="ECO:0008006" key="4">
    <source>
        <dbReference type="Google" id="ProtNLM"/>
    </source>
</evidence>
<dbReference type="AlphaFoldDB" id="A0AAN1XRM6"/>
<dbReference type="EMBL" id="AP025523">
    <property type="protein sequence ID" value="BDE04742.1"/>
    <property type="molecule type" value="Genomic_DNA"/>
</dbReference>
<proteinExistence type="predicted"/>
<keyword evidence="1" id="KW-0732">Signal</keyword>
<protein>
    <recommendedName>
        <fullName evidence="4">LPS export ABC transporter periplasmic protein LptC</fullName>
    </recommendedName>
</protein>
<dbReference type="InterPro" id="IPR010664">
    <property type="entry name" value="LipoPS_assembly_LptC-rel"/>
</dbReference>
<reference evidence="2 3" key="1">
    <citation type="journal article" date="2022" name="ISME Commun">
        <title>Vulcanimicrobium alpinus gen. nov. sp. nov., the first cultivated representative of the candidate phylum 'Eremiobacterota', is a metabolically versatile aerobic anoxygenic phototroph.</title>
        <authorList>
            <person name="Yabe S."/>
            <person name="Muto K."/>
            <person name="Abe K."/>
            <person name="Yokota A."/>
            <person name="Staudigel H."/>
            <person name="Tebo B.M."/>
        </authorList>
    </citation>
    <scope>NUCLEOTIDE SEQUENCE [LARGE SCALE GENOMIC DNA]</scope>
    <source>
        <strain evidence="2 3">WC8-2</strain>
    </source>
</reference>
<feature type="signal peptide" evidence="1">
    <location>
        <begin position="1"/>
        <end position="24"/>
    </location>
</feature>
<dbReference type="PROSITE" id="PS51257">
    <property type="entry name" value="PROKAR_LIPOPROTEIN"/>
    <property type="match status" value="1"/>
</dbReference>
<accession>A0AAN1XRM6</accession>
<dbReference type="Gene3D" id="2.60.450.10">
    <property type="entry name" value="Lipopolysaccharide (LPS) transport protein A like domain"/>
    <property type="match status" value="1"/>
</dbReference>
<sequence>MPAKPLCTLLLLAVAAGCAPKAPAPAPGGGSPAPTATATPVPVHVVGAGKPGQPAVLSETKANRKIYTIRAVQFEGDALGTNGVGRLDHPHITFYDKTGSVTVADAPKATVKQRDKSIDMTGGVHARTAEGGVLTCDSLRYDAGTERLLGTGHVVLTSPDGLRLSGDRLDGDVRLHDARVTSGSAA</sequence>
<organism evidence="2 3">
    <name type="scientific">Vulcanimicrobium alpinum</name>
    <dbReference type="NCBI Taxonomy" id="3016050"/>
    <lineage>
        <taxon>Bacteria</taxon>
        <taxon>Bacillati</taxon>
        <taxon>Vulcanimicrobiota</taxon>
        <taxon>Vulcanimicrobiia</taxon>
        <taxon>Vulcanimicrobiales</taxon>
        <taxon>Vulcanimicrobiaceae</taxon>
        <taxon>Vulcanimicrobium</taxon>
    </lineage>
</organism>
<gene>
    <name evidence="2" type="ORF">WPS_00180</name>
</gene>